<keyword evidence="1" id="KW-0472">Membrane</keyword>
<keyword evidence="3" id="KW-1185">Reference proteome</keyword>
<comment type="caution">
    <text evidence="2">The sequence shown here is derived from an EMBL/GenBank/DDBJ whole genome shotgun (WGS) entry which is preliminary data.</text>
</comment>
<feature type="transmembrane region" description="Helical" evidence="1">
    <location>
        <begin position="194"/>
        <end position="214"/>
    </location>
</feature>
<dbReference type="PANTHER" id="PTHR34219:SF3">
    <property type="entry name" value="BLL7967 PROTEIN"/>
    <property type="match status" value="1"/>
</dbReference>
<evidence type="ECO:0000313" key="3">
    <source>
        <dbReference type="Proteomes" id="UP000308901"/>
    </source>
</evidence>
<keyword evidence="1" id="KW-0812">Transmembrane</keyword>
<reference evidence="2 3" key="1">
    <citation type="submission" date="2019-05" db="EMBL/GenBank/DDBJ databases">
        <title>Arcobacter sp. nov., isolated from sea sediment.</title>
        <authorList>
            <person name="Kim W."/>
        </authorList>
    </citation>
    <scope>NUCLEOTIDE SEQUENCE [LARGE SCALE GENOMIC DNA]</scope>
    <source>
        <strain evidence="2 3">CAU 1517</strain>
    </source>
</reference>
<feature type="transmembrane region" description="Helical" evidence="1">
    <location>
        <begin position="144"/>
        <end position="164"/>
    </location>
</feature>
<keyword evidence="1" id="KW-1133">Transmembrane helix</keyword>
<protein>
    <submittedName>
        <fullName evidence="2">PepSY domain-containing protein</fullName>
    </submittedName>
</protein>
<dbReference type="Proteomes" id="UP000308901">
    <property type="component" value="Unassembled WGS sequence"/>
</dbReference>
<dbReference type="InterPro" id="IPR005625">
    <property type="entry name" value="PepSY-ass_TM"/>
</dbReference>
<accession>A0A5R8Y204</accession>
<sequence>MYKKIWFKFHLYLGLIAAVILFTVAITGAILSFEKEIIQFINKNSFIVKPLENKLSQKEILVRFQEKLPNEKIRALTVFSDKKSSYIINVEIKGAKGKAAFKGKNYYINPYTVEILPDIIGEKSFKTIELIHRGLIAGKVGKQIVGASVVCLLILIVTGIIIYWDRLKKAFIKSLTFSFKSKGRKLLSTMHSSVGMWIIPFLLLASITGLTWSYSFVKDSLYFIAGVEKVQRKPLKRDIGDDKKDLKLPLDEIQKTFDIFEENISNYKWVNLRFENKNGIYNISYLKNDAIHYRARNQVQIDSTNKKIIKHEQFSTLPLNEKLIKSIYPLHTGEYFGVFGQVLMFLSSLALAMLCVTGVLMYIKRKF</sequence>
<evidence type="ECO:0000313" key="2">
    <source>
        <dbReference type="EMBL" id="TLP39357.1"/>
    </source>
</evidence>
<organism evidence="2 3">
    <name type="scientific">Arcobacter arenosus</name>
    <dbReference type="NCBI Taxonomy" id="2576037"/>
    <lineage>
        <taxon>Bacteria</taxon>
        <taxon>Pseudomonadati</taxon>
        <taxon>Campylobacterota</taxon>
        <taxon>Epsilonproteobacteria</taxon>
        <taxon>Campylobacterales</taxon>
        <taxon>Arcobacteraceae</taxon>
        <taxon>Arcobacter</taxon>
    </lineage>
</organism>
<gene>
    <name evidence="2" type="ORF">FDK22_05660</name>
</gene>
<dbReference type="EMBL" id="VANU01000002">
    <property type="protein sequence ID" value="TLP39357.1"/>
    <property type="molecule type" value="Genomic_DNA"/>
</dbReference>
<dbReference type="OrthoDB" id="9816402at2"/>
<feature type="transmembrane region" description="Helical" evidence="1">
    <location>
        <begin position="12"/>
        <end position="33"/>
    </location>
</feature>
<proteinExistence type="predicted"/>
<evidence type="ECO:0000256" key="1">
    <source>
        <dbReference type="SAM" id="Phobius"/>
    </source>
</evidence>
<dbReference type="PANTHER" id="PTHR34219">
    <property type="entry name" value="IRON-REGULATED INNER MEMBRANE PROTEIN-RELATED"/>
    <property type="match status" value="1"/>
</dbReference>
<dbReference type="RefSeq" id="WP_138151940.1">
    <property type="nucleotide sequence ID" value="NZ_VANU01000002.1"/>
</dbReference>
<name>A0A5R8Y204_9BACT</name>
<dbReference type="AlphaFoldDB" id="A0A5R8Y204"/>
<feature type="transmembrane region" description="Helical" evidence="1">
    <location>
        <begin position="338"/>
        <end position="363"/>
    </location>
</feature>
<dbReference type="Pfam" id="PF03929">
    <property type="entry name" value="PepSY_TM"/>
    <property type="match status" value="1"/>
</dbReference>